<keyword evidence="3" id="KW-1185">Reference proteome</keyword>
<feature type="region of interest" description="Disordered" evidence="1">
    <location>
        <begin position="51"/>
        <end position="134"/>
    </location>
</feature>
<evidence type="ECO:0000313" key="2">
    <source>
        <dbReference type="EMBL" id="PPQ70302.1"/>
    </source>
</evidence>
<gene>
    <name evidence="2" type="ORF">CVT26_014587</name>
</gene>
<name>A0A409VVL3_9AGAR</name>
<organism evidence="2 3">
    <name type="scientific">Gymnopilus dilepis</name>
    <dbReference type="NCBI Taxonomy" id="231916"/>
    <lineage>
        <taxon>Eukaryota</taxon>
        <taxon>Fungi</taxon>
        <taxon>Dikarya</taxon>
        <taxon>Basidiomycota</taxon>
        <taxon>Agaricomycotina</taxon>
        <taxon>Agaricomycetes</taxon>
        <taxon>Agaricomycetidae</taxon>
        <taxon>Agaricales</taxon>
        <taxon>Agaricineae</taxon>
        <taxon>Hymenogastraceae</taxon>
        <taxon>Gymnopilus</taxon>
    </lineage>
</organism>
<evidence type="ECO:0000313" key="3">
    <source>
        <dbReference type="Proteomes" id="UP000284706"/>
    </source>
</evidence>
<dbReference type="AlphaFoldDB" id="A0A409VVL3"/>
<comment type="caution">
    <text evidence="2">The sequence shown here is derived from an EMBL/GenBank/DDBJ whole genome shotgun (WGS) entry which is preliminary data.</text>
</comment>
<sequence>MLSITALRSSVRPAALRTAIASAGRYESTSTMHENDPEVLEREKNRVLSRNANDKTGAPHEHAPGWNESLASASEANVKADKAPGGPAEMQSKTVEFMKARRSEDAEGSTSTTAFYARDEVKGPLSGAQGKEEVGDATEDIIIKRLKELKGKVMMTPSEEDVKADRGEI</sequence>
<dbReference type="STRING" id="231916.A0A409VVL3"/>
<dbReference type="OrthoDB" id="529205at2759"/>
<accession>A0A409VVL3</accession>
<dbReference type="EMBL" id="NHYE01005546">
    <property type="protein sequence ID" value="PPQ70302.1"/>
    <property type="molecule type" value="Genomic_DNA"/>
</dbReference>
<proteinExistence type="predicted"/>
<feature type="compositionally biased region" description="Basic and acidic residues" evidence="1">
    <location>
        <begin position="96"/>
        <end position="105"/>
    </location>
</feature>
<evidence type="ECO:0000256" key="1">
    <source>
        <dbReference type="SAM" id="MobiDB-lite"/>
    </source>
</evidence>
<dbReference type="Proteomes" id="UP000284706">
    <property type="component" value="Unassembled WGS sequence"/>
</dbReference>
<dbReference type="InParanoid" id="A0A409VVL3"/>
<protein>
    <submittedName>
        <fullName evidence="2">Uncharacterized protein</fullName>
    </submittedName>
</protein>
<reference evidence="2 3" key="1">
    <citation type="journal article" date="2018" name="Evol. Lett.">
        <title>Horizontal gene cluster transfer increased hallucinogenic mushroom diversity.</title>
        <authorList>
            <person name="Reynolds H.T."/>
            <person name="Vijayakumar V."/>
            <person name="Gluck-Thaler E."/>
            <person name="Korotkin H.B."/>
            <person name="Matheny P.B."/>
            <person name="Slot J.C."/>
        </authorList>
    </citation>
    <scope>NUCLEOTIDE SEQUENCE [LARGE SCALE GENOMIC DNA]</scope>
    <source>
        <strain evidence="2 3">SRW20</strain>
    </source>
</reference>